<keyword evidence="3" id="KW-0217">Developmental protein</keyword>
<sequence>MRWQTRETEKDGSELPTEESSGSGRLYSWWRRLIGHKGSSGSFSRWHGSLDEPNQRVIRADCERTRADMEYFRQPLVRDKMEAMLTCWCRTQKERYKQGLNEVLALFLYLQAPEHPHAAACTDDEVFDLFTAFVKDYSPFFSSEEFVPLQCAFIFFRRLLLYHRPDLHNLFVEKGVTPDMFCMPWFLTLFASKTPMRLAMQLWDRHLERGEPHFFLFLAAAVVTSAEKEILQAERSALPEILTSLGMYSREDMEGMWSSAENLLMQTPATFVRRVRRIVLQPEVKGPEEGHKQLERLEKEGVFFILAEEVVGHCYPARPGEALKPWQPSASCPWRLLLLDLRPAADFEATRLPAAVHFDVAQLFPQSAWSGRKLLWGKESEPQPSQVLAALKATLGENWVCDSQAHLCLLGRSEESLLLRALYIVLTKDLSLRHVSVANGGFEAVMKCAQKHNYDIIESQPENGMLDRHPLPSSASVAAEGAAAAAAAAAEGAAQKLSSVLSSLKRVTAGAGVRLPGSQSPGSDEPRSSPGLGPPTLLARPGNWPADFDMSQLPRRNYQELMASQHWSCVALLVRRPSCPELQGSWQGCSCILSLLMGKVVCAAVLQEEAVVLAEFSVLQVAKVTTKKNLPQTAYCHIQDNAKQAEPALVLYFSHGAEQVSSFASALKDARQSKAARLRGYEQSRPLAPPAAAKEAVAVALAAEGCNERDAAEEPSERQEQEAEAVPAQVAEEPTEQQEQAVAEAVPCHSAEEQEPTEQQEQAVAEAVPCHSAEEPTEQQEQAVAEAVPAQTAEEPTEQQEQAMAEAVPAQTAEEPTEQQEQAVAEAVPAQTAEEQENGLATEDVQEPSEQQEHAAVAEAGPAQAVEEPSTK</sequence>
<gene>
    <name evidence="8" type="ORF">EVOR1521_LOCUS10084</name>
</gene>
<protein>
    <recommendedName>
        <fullName evidence="2">TBC1 domain family member 23</fullName>
    </recommendedName>
</protein>
<dbReference type="GO" id="GO:0099041">
    <property type="term" value="P:vesicle tethering to Golgi"/>
    <property type="evidence" value="ECO:0007669"/>
    <property type="project" value="TreeGrafter"/>
</dbReference>
<dbReference type="InterPro" id="IPR000195">
    <property type="entry name" value="Rab-GAP-TBC_dom"/>
</dbReference>
<name>A0AA36I7Z5_9DINO</name>
<feature type="region of interest" description="Disordered" evidence="5">
    <location>
        <begin position="512"/>
        <end position="540"/>
    </location>
</feature>
<feature type="domain" description="Rab-GAP TBC" evidence="6">
    <location>
        <begin position="1"/>
        <end position="210"/>
    </location>
</feature>
<dbReference type="Proteomes" id="UP001178507">
    <property type="component" value="Unassembled WGS sequence"/>
</dbReference>
<evidence type="ECO:0000313" key="8">
    <source>
        <dbReference type="EMBL" id="CAJ1382776.1"/>
    </source>
</evidence>
<feature type="domain" description="Rhodanese" evidence="7">
    <location>
        <begin position="335"/>
        <end position="454"/>
    </location>
</feature>
<keyword evidence="4" id="KW-0333">Golgi apparatus</keyword>
<feature type="compositionally biased region" description="Basic and acidic residues" evidence="5">
    <location>
        <begin position="707"/>
        <end position="721"/>
    </location>
</feature>
<dbReference type="GO" id="GO:0005829">
    <property type="term" value="C:cytosol"/>
    <property type="evidence" value="ECO:0007669"/>
    <property type="project" value="GOC"/>
</dbReference>
<evidence type="ECO:0000256" key="5">
    <source>
        <dbReference type="SAM" id="MobiDB-lite"/>
    </source>
</evidence>
<feature type="region of interest" description="Disordered" evidence="5">
    <location>
        <begin position="1"/>
        <end position="22"/>
    </location>
</feature>
<keyword evidence="9" id="KW-1185">Reference proteome</keyword>
<feature type="compositionally biased region" description="Low complexity" evidence="5">
    <location>
        <begin position="779"/>
        <end position="833"/>
    </location>
</feature>
<dbReference type="EMBL" id="CAUJNA010000946">
    <property type="protein sequence ID" value="CAJ1382776.1"/>
    <property type="molecule type" value="Genomic_DNA"/>
</dbReference>
<dbReference type="Gene3D" id="1.10.472.80">
    <property type="entry name" value="Ypt/Rab-GAP domain of gyp1p, domain 3"/>
    <property type="match status" value="1"/>
</dbReference>
<dbReference type="GO" id="GO:0042147">
    <property type="term" value="P:retrograde transport, endosome to Golgi"/>
    <property type="evidence" value="ECO:0007669"/>
    <property type="project" value="InterPro"/>
</dbReference>
<dbReference type="Pfam" id="PF00566">
    <property type="entry name" value="RabGAP-TBC"/>
    <property type="match status" value="1"/>
</dbReference>
<dbReference type="AlphaFoldDB" id="A0AA36I7Z5"/>
<dbReference type="GO" id="GO:0005802">
    <property type="term" value="C:trans-Golgi network"/>
    <property type="evidence" value="ECO:0007669"/>
    <property type="project" value="TreeGrafter"/>
</dbReference>
<dbReference type="SUPFAM" id="SSF47923">
    <property type="entry name" value="Ypt/Rab-GAP domain of gyp1p"/>
    <property type="match status" value="2"/>
</dbReference>
<dbReference type="InterPro" id="IPR001763">
    <property type="entry name" value="Rhodanese-like_dom"/>
</dbReference>
<feature type="compositionally biased region" description="Low complexity" evidence="5">
    <location>
        <begin position="854"/>
        <end position="872"/>
    </location>
</feature>
<dbReference type="PANTHER" id="PTHR13297:SF5">
    <property type="entry name" value="TBC1 DOMAIN FAMILY MEMBER 23"/>
    <property type="match status" value="1"/>
</dbReference>
<dbReference type="InterPro" id="IPR035969">
    <property type="entry name" value="Rab-GAP_TBC_sf"/>
</dbReference>
<evidence type="ECO:0000313" key="9">
    <source>
        <dbReference type="Proteomes" id="UP001178507"/>
    </source>
</evidence>
<dbReference type="PROSITE" id="PS50086">
    <property type="entry name" value="TBC_RABGAP"/>
    <property type="match status" value="1"/>
</dbReference>
<evidence type="ECO:0000256" key="1">
    <source>
        <dbReference type="ARBA" id="ARBA00004601"/>
    </source>
</evidence>
<feature type="compositionally biased region" description="Basic and acidic residues" evidence="5">
    <location>
        <begin position="1"/>
        <end position="13"/>
    </location>
</feature>
<dbReference type="SMART" id="SM00164">
    <property type="entry name" value="TBC"/>
    <property type="match status" value="1"/>
</dbReference>
<evidence type="ECO:0000259" key="7">
    <source>
        <dbReference type="PROSITE" id="PS50206"/>
    </source>
</evidence>
<evidence type="ECO:0000256" key="4">
    <source>
        <dbReference type="ARBA" id="ARBA00023034"/>
    </source>
</evidence>
<evidence type="ECO:0000259" key="6">
    <source>
        <dbReference type="PROSITE" id="PS50086"/>
    </source>
</evidence>
<feature type="region of interest" description="Disordered" evidence="5">
    <location>
        <begin position="707"/>
        <end position="872"/>
    </location>
</feature>
<dbReference type="Gene3D" id="1.10.8.270">
    <property type="entry name" value="putative rabgap domain of human tbc1 domain family member 14 like domains"/>
    <property type="match status" value="1"/>
</dbReference>
<evidence type="ECO:0000256" key="2">
    <source>
        <dbReference type="ARBA" id="ARBA00014207"/>
    </source>
</evidence>
<comment type="subcellular location">
    <subcellularLocation>
        <location evidence="1">Golgi apparatus</location>
        <location evidence="1">trans-Golgi network</location>
    </subcellularLocation>
</comment>
<reference evidence="8" key="1">
    <citation type="submission" date="2023-08" db="EMBL/GenBank/DDBJ databases">
        <authorList>
            <person name="Chen Y."/>
            <person name="Shah S."/>
            <person name="Dougan E. K."/>
            <person name="Thang M."/>
            <person name="Chan C."/>
        </authorList>
    </citation>
    <scope>NUCLEOTIDE SEQUENCE</scope>
</reference>
<dbReference type="PANTHER" id="PTHR13297">
    <property type="entry name" value="TBC1 DOMAIN FAMILY MEMBER 23-RELATED"/>
    <property type="match status" value="1"/>
</dbReference>
<proteinExistence type="predicted"/>
<evidence type="ECO:0000256" key="3">
    <source>
        <dbReference type="ARBA" id="ARBA00022473"/>
    </source>
</evidence>
<dbReference type="InterPro" id="IPR039755">
    <property type="entry name" value="TBC1D23"/>
</dbReference>
<dbReference type="PROSITE" id="PS50206">
    <property type="entry name" value="RHODANESE_3"/>
    <property type="match status" value="1"/>
</dbReference>
<organism evidence="8 9">
    <name type="scientific">Effrenium voratum</name>
    <dbReference type="NCBI Taxonomy" id="2562239"/>
    <lineage>
        <taxon>Eukaryota</taxon>
        <taxon>Sar</taxon>
        <taxon>Alveolata</taxon>
        <taxon>Dinophyceae</taxon>
        <taxon>Suessiales</taxon>
        <taxon>Symbiodiniaceae</taxon>
        <taxon>Effrenium</taxon>
    </lineage>
</organism>
<comment type="caution">
    <text evidence="8">The sequence shown here is derived from an EMBL/GenBank/DDBJ whole genome shotgun (WGS) entry which is preliminary data.</text>
</comment>
<accession>A0AA36I7Z5</accession>
<feature type="compositionally biased region" description="Low complexity" evidence="5">
    <location>
        <begin position="759"/>
        <end position="769"/>
    </location>
</feature>